<keyword evidence="1" id="KW-0812">Transmembrane</keyword>
<feature type="transmembrane region" description="Helical" evidence="1">
    <location>
        <begin position="36"/>
        <end position="56"/>
    </location>
</feature>
<evidence type="ECO:0000313" key="2">
    <source>
        <dbReference type="EMBL" id="MFC3985670.1"/>
    </source>
</evidence>
<protein>
    <submittedName>
        <fullName evidence="2">Uncharacterized protein</fullName>
    </submittedName>
</protein>
<evidence type="ECO:0000256" key="1">
    <source>
        <dbReference type="SAM" id="Phobius"/>
    </source>
</evidence>
<name>A0ABV8FDC2_9ACTN</name>
<dbReference type="Proteomes" id="UP001595698">
    <property type="component" value="Unassembled WGS sequence"/>
</dbReference>
<dbReference type="RefSeq" id="WP_386195810.1">
    <property type="nucleotide sequence ID" value="NZ_JBHSBC010000048.1"/>
</dbReference>
<keyword evidence="1" id="KW-0472">Membrane</keyword>
<dbReference type="EMBL" id="JBHSBC010000048">
    <property type="protein sequence ID" value="MFC3985670.1"/>
    <property type="molecule type" value="Genomic_DNA"/>
</dbReference>
<keyword evidence="1" id="KW-1133">Transmembrane helix</keyword>
<gene>
    <name evidence="2" type="ORF">ACFOYY_36465</name>
</gene>
<comment type="caution">
    <text evidence="2">The sequence shown here is derived from an EMBL/GenBank/DDBJ whole genome shotgun (WGS) entry which is preliminary data.</text>
</comment>
<sequence>MVTAARWCRHGPSVILEAGGRAAVKPDEERHSLDDYVGMAVIGVVALVLLAGYGWIVSGNTHQAMENLHMAQRQVREAAAEFFRGFTALPATAQESAFQDVMKEHAAEITAFDVRAGRTEVSVRIHKYHDTQVDHGGHLRYCFAYTLTPPDVGRSTYREMECAPGWSVWDLAF</sequence>
<proteinExistence type="predicted"/>
<keyword evidence="3" id="KW-1185">Reference proteome</keyword>
<accession>A0ABV8FDC2</accession>
<evidence type="ECO:0000313" key="3">
    <source>
        <dbReference type="Proteomes" id="UP001595698"/>
    </source>
</evidence>
<organism evidence="2 3">
    <name type="scientific">Streptosporangium jomthongense</name>
    <dbReference type="NCBI Taxonomy" id="1193683"/>
    <lineage>
        <taxon>Bacteria</taxon>
        <taxon>Bacillati</taxon>
        <taxon>Actinomycetota</taxon>
        <taxon>Actinomycetes</taxon>
        <taxon>Streptosporangiales</taxon>
        <taxon>Streptosporangiaceae</taxon>
        <taxon>Streptosporangium</taxon>
    </lineage>
</organism>
<reference evidence="3" key="1">
    <citation type="journal article" date="2019" name="Int. J. Syst. Evol. Microbiol.">
        <title>The Global Catalogue of Microorganisms (GCM) 10K type strain sequencing project: providing services to taxonomists for standard genome sequencing and annotation.</title>
        <authorList>
            <consortium name="The Broad Institute Genomics Platform"/>
            <consortium name="The Broad Institute Genome Sequencing Center for Infectious Disease"/>
            <person name="Wu L."/>
            <person name="Ma J."/>
        </authorList>
    </citation>
    <scope>NUCLEOTIDE SEQUENCE [LARGE SCALE GENOMIC DNA]</scope>
    <source>
        <strain evidence="3">TBRC 7912</strain>
    </source>
</reference>